<sequence>MADEEKETRTPETQPEDEDLKPSPVEAAEAKTEDEPYRNHIAEKRGRMVAAGIITAVGVSIIAVIVAGIFHFTSKLLIVCPTDLPVNDPSPKLWSQIVSEKQENMALGVSGQLAVETKFKQTGSENKPN</sequence>
<protein>
    <submittedName>
        <fullName evidence="3">Uncharacterized protein</fullName>
    </submittedName>
</protein>
<reference evidence="4" key="1">
    <citation type="submission" date="2012-06" db="EMBL/GenBank/DDBJ databases">
        <title>Complete sequence of chromosome of Desulfomonile tiedjei DSM 6799.</title>
        <authorList>
            <person name="Lucas S."/>
            <person name="Copeland A."/>
            <person name="Lapidus A."/>
            <person name="Glavina del Rio T."/>
            <person name="Dalin E."/>
            <person name="Tice H."/>
            <person name="Bruce D."/>
            <person name="Goodwin L."/>
            <person name="Pitluck S."/>
            <person name="Peters L."/>
            <person name="Ovchinnikova G."/>
            <person name="Zeytun A."/>
            <person name="Lu M."/>
            <person name="Kyrpides N."/>
            <person name="Mavromatis K."/>
            <person name="Ivanova N."/>
            <person name="Brettin T."/>
            <person name="Detter J.C."/>
            <person name="Han C."/>
            <person name="Larimer F."/>
            <person name="Land M."/>
            <person name="Hauser L."/>
            <person name="Markowitz V."/>
            <person name="Cheng J.-F."/>
            <person name="Hugenholtz P."/>
            <person name="Woyke T."/>
            <person name="Wu D."/>
            <person name="Spring S."/>
            <person name="Schroeder M."/>
            <person name="Brambilla E."/>
            <person name="Klenk H.-P."/>
            <person name="Eisen J.A."/>
        </authorList>
    </citation>
    <scope>NUCLEOTIDE SEQUENCE [LARGE SCALE GENOMIC DNA]</scope>
    <source>
        <strain evidence="4">ATCC 49306 / DSM 6799 / DCB-1</strain>
    </source>
</reference>
<dbReference type="HOGENOM" id="CLU_1945304_0_0_7"/>
<accession>I4C3F4</accession>
<feature type="compositionally biased region" description="Basic and acidic residues" evidence="1">
    <location>
        <begin position="28"/>
        <end position="39"/>
    </location>
</feature>
<dbReference type="Proteomes" id="UP000006055">
    <property type="component" value="Chromosome"/>
</dbReference>
<evidence type="ECO:0000256" key="1">
    <source>
        <dbReference type="SAM" id="MobiDB-lite"/>
    </source>
</evidence>
<dbReference type="EMBL" id="CP003360">
    <property type="protein sequence ID" value="AFM24095.1"/>
    <property type="molecule type" value="Genomic_DNA"/>
</dbReference>
<dbReference type="AlphaFoldDB" id="I4C3F4"/>
<organism evidence="3 4">
    <name type="scientific">Desulfomonile tiedjei (strain ATCC 49306 / DSM 6799 / DCB-1)</name>
    <dbReference type="NCBI Taxonomy" id="706587"/>
    <lineage>
        <taxon>Bacteria</taxon>
        <taxon>Pseudomonadati</taxon>
        <taxon>Thermodesulfobacteriota</taxon>
        <taxon>Desulfomonilia</taxon>
        <taxon>Desulfomonilales</taxon>
        <taxon>Desulfomonilaceae</taxon>
        <taxon>Desulfomonile</taxon>
    </lineage>
</organism>
<dbReference type="RefSeq" id="WP_014809245.1">
    <property type="nucleotide sequence ID" value="NC_018025.1"/>
</dbReference>
<keyword evidence="4" id="KW-1185">Reference proteome</keyword>
<keyword evidence="2" id="KW-0472">Membrane</keyword>
<feature type="compositionally biased region" description="Basic and acidic residues" evidence="1">
    <location>
        <begin position="1"/>
        <end position="10"/>
    </location>
</feature>
<keyword evidence="2" id="KW-1133">Transmembrane helix</keyword>
<keyword evidence="2" id="KW-0812">Transmembrane</keyword>
<evidence type="ECO:0000256" key="2">
    <source>
        <dbReference type="SAM" id="Phobius"/>
    </source>
</evidence>
<gene>
    <name evidence="3" type="ordered locus">Desti_1383</name>
</gene>
<feature type="region of interest" description="Disordered" evidence="1">
    <location>
        <begin position="1"/>
        <end position="39"/>
    </location>
</feature>
<name>I4C3F4_DESTA</name>
<evidence type="ECO:0000313" key="3">
    <source>
        <dbReference type="EMBL" id="AFM24095.1"/>
    </source>
</evidence>
<feature type="transmembrane region" description="Helical" evidence="2">
    <location>
        <begin position="48"/>
        <end position="72"/>
    </location>
</feature>
<dbReference type="KEGG" id="dti:Desti_1383"/>
<dbReference type="STRING" id="706587.Desti_1383"/>
<proteinExistence type="predicted"/>
<evidence type="ECO:0000313" key="4">
    <source>
        <dbReference type="Proteomes" id="UP000006055"/>
    </source>
</evidence>